<evidence type="ECO:0000313" key="3">
    <source>
        <dbReference type="Proteomes" id="UP000240429"/>
    </source>
</evidence>
<feature type="region of interest" description="Disordered" evidence="1">
    <location>
        <begin position="74"/>
        <end position="98"/>
    </location>
</feature>
<proteinExistence type="predicted"/>
<evidence type="ECO:0008006" key="4">
    <source>
        <dbReference type="Google" id="ProtNLM"/>
    </source>
</evidence>
<dbReference type="EMBL" id="PYBJ01000001">
    <property type="protein sequence ID" value="PSM44596.1"/>
    <property type="molecule type" value="Genomic_DNA"/>
</dbReference>
<dbReference type="RefSeq" id="WP_107014350.1">
    <property type="nucleotide sequence ID" value="NZ_KZ679038.1"/>
</dbReference>
<comment type="caution">
    <text evidence="2">The sequence shown here is derived from an EMBL/GenBank/DDBJ whole genome shotgun (WGS) entry which is preliminary data.</text>
</comment>
<evidence type="ECO:0000313" key="2">
    <source>
        <dbReference type="EMBL" id="PSM44596.1"/>
    </source>
</evidence>
<keyword evidence="3" id="KW-1185">Reference proteome</keyword>
<organism evidence="2 3">
    <name type="scientific">Streptomyces dioscori</name>
    <dbReference type="NCBI Taxonomy" id="2109333"/>
    <lineage>
        <taxon>Bacteria</taxon>
        <taxon>Bacillati</taxon>
        <taxon>Actinomycetota</taxon>
        <taxon>Actinomycetes</taxon>
        <taxon>Kitasatosporales</taxon>
        <taxon>Streptomycetaceae</taxon>
        <taxon>Streptomyces</taxon>
        <taxon>Streptomyces aurantiacus group</taxon>
    </lineage>
</organism>
<dbReference type="OrthoDB" id="3745543at2"/>
<gene>
    <name evidence="2" type="ORF">C6Y14_00090</name>
</gene>
<protein>
    <recommendedName>
        <fullName evidence="4">Lipoprotein</fullName>
    </recommendedName>
</protein>
<reference evidence="2 3" key="1">
    <citation type="submission" date="2018-03" db="EMBL/GenBank/DDBJ databases">
        <title>Streptomyces dioscori sp. nov., a novel endophytic actinobacterium isolated from bulbil of Dioscorea bulbifera L.</title>
        <authorList>
            <person name="Zhikuan W."/>
        </authorList>
    </citation>
    <scope>NUCLEOTIDE SEQUENCE [LARGE SCALE GENOMIC DNA]</scope>
    <source>
        <strain evidence="2 3">A217</strain>
    </source>
</reference>
<accession>A0A2P8QED6</accession>
<evidence type="ECO:0000256" key="1">
    <source>
        <dbReference type="SAM" id="MobiDB-lite"/>
    </source>
</evidence>
<name>A0A2P8QED6_9ACTN</name>
<dbReference type="Proteomes" id="UP000240429">
    <property type="component" value="Unassembled WGS sequence"/>
</dbReference>
<sequence length="193" mass="21022">MLGEANKAMKSLQAVTITGRSTMKDGRWSSTRMRTDLKGTCSFTSAGSTGEKFEQIRIGDTDYVRPNLKHMQLSGMDTKGRTDQKNWGRTTVDPAAPAGEKGLTDCTLPFASFGKVAKGKTDKVDGMPTANLVVTDESDKGGTYTFHVATKGKPYIYRVVYKSPEFRTVTSYSDFDTPLDVEPPKANVVDLSG</sequence>
<dbReference type="AlphaFoldDB" id="A0A2P8QED6"/>